<dbReference type="GO" id="GO:0102009">
    <property type="term" value="F:proline dipeptidase activity"/>
    <property type="evidence" value="ECO:0007669"/>
    <property type="project" value="UniProtKB-EC"/>
</dbReference>
<dbReference type="GeneID" id="74431724"/>
<accession>A0A0A8H4R7</accession>
<evidence type="ECO:0000313" key="7">
    <source>
        <dbReference type="EMBL" id="AJC87894.1"/>
    </source>
</evidence>
<dbReference type="InterPro" id="IPR033740">
    <property type="entry name" value="Pept_M24B"/>
</dbReference>
<dbReference type="GO" id="GO:0005737">
    <property type="term" value="C:cytoplasm"/>
    <property type="evidence" value="ECO:0007669"/>
    <property type="project" value="UniProtKB-ARBA"/>
</dbReference>
<protein>
    <submittedName>
        <fullName evidence="7">X-Pro dipeptidase</fullName>
        <ecNumber evidence="7">3.4.13.9</ecNumber>
    </submittedName>
</protein>
<dbReference type="STRING" id="1031564.CINS_0931"/>
<dbReference type="Pfam" id="PF16188">
    <property type="entry name" value="Peptidase_M24_C"/>
    <property type="match status" value="1"/>
</dbReference>
<dbReference type="KEGG" id="cis:CINS_0931"/>
<dbReference type="InterPro" id="IPR036005">
    <property type="entry name" value="Creatinase/aminopeptidase-like"/>
</dbReference>
<dbReference type="AlphaFoldDB" id="A0A0A8H4R7"/>
<dbReference type="PANTHER" id="PTHR43763:SF6">
    <property type="entry name" value="XAA-PRO AMINOPEPTIDASE 1"/>
    <property type="match status" value="1"/>
</dbReference>
<reference evidence="7 8" key="1">
    <citation type="journal article" date="2014" name="Genome Biol. Evol.">
        <title>Comparative Genomics of the Campylobacter lari Group.</title>
        <authorList>
            <person name="Miller W.G."/>
            <person name="Yee E."/>
            <person name="Chapman M.H."/>
            <person name="Smith T.P."/>
            <person name="Bono J.L."/>
            <person name="Huynh S."/>
            <person name="Parker C.T."/>
            <person name="Vandamme P."/>
            <person name="Luong K."/>
            <person name="Korlach J."/>
        </authorList>
    </citation>
    <scope>NUCLEOTIDE SEQUENCE [LARGE SCALE GENOMIC DNA]</scope>
    <source>
        <strain evidence="7 8">NCTC 12927</strain>
    </source>
</reference>
<evidence type="ECO:0000259" key="6">
    <source>
        <dbReference type="Pfam" id="PF16188"/>
    </source>
</evidence>
<dbReference type="SUPFAM" id="SSF55920">
    <property type="entry name" value="Creatinase/aminopeptidase"/>
    <property type="match status" value="1"/>
</dbReference>
<proteinExistence type="inferred from homology"/>
<organism evidence="7 8">
    <name type="scientific">Campylobacter insulaenigrae NCTC 12927</name>
    <dbReference type="NCBI Taxonomy" id="1031564"/>
    <lineage>
        <taxon>Bacteria</taxon>
        <taxon>Pseudomonadati</taxon>
        <taxon>Campylobacterota</taxon>
        <taxon>Epsilonproteobacteria</taxon>
        <taxon>Campylobacterales</taxon>
        <taxon>Campylobacteraceae</taxon>
        <taxon>Campylobacter</taxon>
    </lineage>
</organism>
<keyword evidence="2" id="KW-0479">Metal-binding</keyword>
<feature type="domain" description="Peptidase M24 C-terminal" evidence="6">
    <location>
        <begin position="531"/>
        <end position="593"/>
    </location>
</feature>
<keyword evidence="3 7" id="KW-0378">Hydrolase</keyword>
<name>A0A0A8H4R7_9BACT</name>
<dbReference type="PANTHER" id="PTHR43763">
    <property type="entry name" value="XAA-PRO AMINOPEPTIDASE 1"/>
    <property type="match status" value="1"/>
</dbReference>
<dbReference type="Gene3D" id="3.90.230.10">
    <property type="entry name" value="Creatinase/methionine aminopeptidase superfamily"/>
    <property type="match status" value="1"/>
</dbReference>
<dbReference type="Pfam" id="PF01321">
    <property type="entry name" value="Creatinase_N"/>
    <property type="match status" value="1"/>
</dbReference>
<dbReference type="Pfam" id="PF00557">
    <property type="entry name" value="Peptidase_M24"/>
    <property type="match status" value="1"/>
</dbReference>
<feature type="domain" description="Peptidase M24" evidence="4">
    <location>
        <begin position="303"/>
        <end position="519"/>
    </location>
</feature>
<dbReference type="FunFam" id="3.90.230.10:FF:000004">
    <property type="entry name" value="xaa-Pro aminopeptidase 1 isoform X1"/>
    <property type="match status" value="1"/>
</dbReference>
<dbReference type="CDD" id="cd01085">
    <property type="entry name" value="APP"/>
    <property type="match status" value="1"/>
</dbReference>
<dbReference type="GO" id="GO:0070006">
    <property type="term" value="F:metalloaminopeptidase activity"/>
    <property type="evidence" value="ECO:0007669"/>
    <property type="project" value="InterPro"/>
</dbReference>
<dbReference type="InterPro" id="IPR050422">
    <property type="entry name" value="X-Pro_aminopeptidase_P"/>
</dbReference>
<sequence length="593" mass="68309">MNIHKERIQKLQDLMKNNNIDIYIILSADPHLSEYLPEYYKSKVFMSGFSGSVGTLVFTQTQSYLWVDGRYWLQAEKELEGSGMVLQKQDSSNTFLGWIKNNYSKKETLGVDFAILPLEILKELNKYINVINKDFINSLWEKRPSLPTNKIYEHEEKYCSHTRKEKLQMIREQMSQLNAKAHLISSLDDIAWIINLRGSDVSYIPVFLSHLLILEDLAYLFVDTNKIETTLVEKLKQDGIELKPYECVQDELKKLHHINLLIEPAKMTALLINSLDQSVTIIENLNPSTNLKSQKNIKEIAFIEDAMIEDGVALCKFFSWLEEAIKNNEKISELDVDKEVTKFRSQSPYYISNSFATIAGFNSNSAFVHYKATDESYAYLQKDGLLLLDSGGQYKNGTTDITRVVPIGKMNAEQIHDYTLVLKAHIAISRTIFPENIATPLLDAITRAPLWEEQLDYMHGTGHGVGYFLNVHEGPQVLSYFAPLLEKNKAKEGMVTSIEPGIYRPNKWGIRLENLVAHTKVQNQKNTEFGNFLYFKPLTLCPFEPSCIDLTLLDQKEKDWLNNYHQEVYQKLSPKLNDNIKVLQWLTIRTQKL</sequence>
<gene>
    <name evidence="7" type="primary">pepQ</name>
    <name evidence="7" type="ORF">CINS_0931</name>
</gene>
<evidence type="ECO:0000256" key="2">
    <source>
        <dbReference type="ARBA" id="ARBA00022723"/>
    </source>
</evidence>
<dbReference type="HOGENOM" id="CLU_011781_2_4_7"/>
<dbReference type="InterPro" id="IPR032416">
    <property type="entry name" value="Peptidase_M24_C"/>
</dbReference>
<dbReference type="RefSeq" id="WP_039650268.1">
    <property type="nucleotide sequence ID" value="NZ_CP007770.1"/>
</dbReference>
<dbReference type="InterPro" id="IPR029149">
    <property type="entry name" value="Creatin/AminoP/Spt16_N"/>
</dbReference>
<evidence type="ECO:0000256" key="1">
    <source>
        <dbReference type="ARBA" id="ARBA00008766"/>
    </source>
</evidence>
<evidence type="ECO:0000256" key="3">
    <source>
        <dbReference type="ARBA" id="ARBA00022801"/>
    </source>
</evidence>
<dbReference type="InterPro" id="IPR000994">
    <property type="entry name" value="Pept_M24"/>
</dbReference>
<comment type="similarity">
    <text evidence="1">Belongs to the peptidase M24B family.</text>
</comment>
<dbReference type="Gene3D" id="3.40.350.10">
    <property type="entry name" value="Creatinase/prolidase N-terminal domain"/>
    <property type="match status" value="2"/>
</dbReference>
<dbReference type="Pfam" id="PF16189">
    <property type="entry name" value="Creatinase_N_2"/>
    <property type="match status" value="1"/>
</dbReference>
<dbReference type="Proteomes" id="UP000031163">
    <property type="component" value="Chromosome"/>
</dbReference>
<keyword evidence="7" id="KW-0645">Protease</keyword>
<evidence type="ECO:0000259" key="5">
    <source>
        <dbReference type="Pfam" id="PF01321"/>
    </source>
</evidence>
<dbReference type="SUPFAM" id="SSF53092">
    <property type="entry name" value="Creatinase/prolidase N-terminal domain"/>
    <property type="match status" value="1"/>
</dbReference>
<keyword evidence="7" id="KW-0224">Dipeptidase</keyword>
<evidence type="ECO:0000259" key="4">
    <source>
        <dbReference type="Pfam" id="PF00557"/>
    </source>
</evidence>
<evidence type="ECO:0000313" key="8">
    <source>
        <dbReference type="Proteomes" id="UP000031163"/>
    </source>
</evidence>
<feature type="domain" description="Creatinase N-terminal" evidence="5">
    <location>
        <begin position="7"/>
        <end position="128"/>
    </location>
</feature>
<dbReference type="EC" id="3.4.13.9" evidence="7"/>
<dbReference type="EMBL" id="CP007770">
    <property type="protein sequence ID" value="AJC87894.1"/>
    <property type="molecule type" value="Genomic_DNA"/>
</dbReference>
<dbReference type="InterPro" id="IPR000587">
    <property type="entry name" value="Creatinase_N"/>
</dbReference>
<dbReference type="GO" id="GO:0046872">
    <property type="term" value="F:metal ion binding"/>
    <property type="evidence" value="ECO:0007669"/>
    <property type="project" value="UniProtKB-KW"/>
</dbReference>